<reference evidence="1" key="1">
    <citation type="journal article" date="2018" name="Int. J. Syst. Evol. Microbiol.">
        <title>Carboxylicivirga sediminis sp. nov., isolated from coastal sediment.</title>
        <authorList>
            <person name="Wang F.Q."/>
            <person name="Ren L.H."/>
            <person name="Zou R.J."/>
            <person name="Sun Y.Z."/>
            <person name="Liu X.J."/>
            <person name="Jiang F."/>
            <person name="Liu L.J."/>
        </authorList>
    </citation>
    <scope>NUCLEOTIDE SEQUENCE</scope>
    <source>
        <strain evidence="1">JR1</strain>
    </source>
</reference>
<dbReference type="EMBL" id="JAGTAR010000042">
    <property type="protein sequence ID" value="MBR8537889.1"/>
    <property type="molecule type" value="Genomic_DNA"/>
</dbReference>
<keyword evidence="2" id="KW-1185">Reference proteome</keyword>
<comment type="caution">
    <text evidence="1">The sequence shown here is derived from an EMBL/GenBank/DDBJ whole genome shotgun (WGS) entry which is preliminary data.</text>
</comment>
<accession>A0A941FAA1</accession>
<dbReference type="Proteomes" id="UP000679220">
    <property type="component" value="Unassembled WGS sequence"/>
</dbReference>
<reference evidence="1" key="2">
    <citation type="submission" date="2021-04" db="EMBL/GenBank/DDBJ databases">
        <authorList>
            <person name="Zhang T."/>
            <person name="Zhang Y."/>
            <person name="Lu D."/>
            <person name="Zuo D."/>
            <person name="Du Z."/>
        </authorList>
    </citation>
    <scope>NUCLEOTIDE SEQUENCE</scope>
    <source>
        <strain evidence="1">JR1</strain>
    </source>
</reference>
<gene>
    <name evidence="1" type="ORF">KDU71_20120</name>
</gene>
<dbReference type="AlphaFoldDB" id="A0A941FAA1"/>
<organism evidence="1 2">
    <name type="scientific">Carboxylicivirga sediminis</name>
    <dbReference type="NCBI Taxonomy" id="2006564"/>
    <lineage>
        <taxon>Bacteria</taxon>
        <taxon>Pseudomonadati</taxon>
        <taxon>Bacteroidota</taxon>
        <taxon>Bacteroidia</taxon>
        <taxon>Marinilabiliales</taxon>
        <taxon>Marinilabiliaceae</taxon>
        <taxon>Carboxylicivirga</taxon>
    </lineage>
</organism>
<protein>
    <submittedName>
        <fullName evidence="1">Uncharacterized protein</fullName>
    </submittedName>
</protein>
<evidence type="ECO:0000313" key="1">
    <source>
        <dbReference type="EMBL" id="MBR8537889.1"/>
    </source>
</evidence>
<name>A0A941FAA1_9BACT</name>
<proteinExistence type="predicted"/>
<dbReference type="RefSeq" id="WP_212192914.1">
    <property type="nucleotide sequence ID" value="NZ_JAGTAR010000042.1"/>
</dbReference>
<sequence>MAEILFPTSDNARSQFLKKCISADASVKSEEGTPVLIPQNLLDKGNELLPLFDEKLSSVNSLLSQRSKEVSEKQAALTVLSTWLRDLWEVLRRRTARLNHPAQVLTYYQLPLDGITPRLSKEKDMLEIARRVIDGDAAAVAKGFPAMMNPSVAELQEVLDKAWKEVNDVPAADESYDKAQEAIAEIRDEVDELIRDIYDTLNFMLRKKEAAGRRRILQNYGFRFRYLKGEPIDELEGADISDSN</sequence>
<evidence type="ECO:0000313" key="2">
    <source>
        <dbReference type="Proteomes" id="UP000679220"/>
    </source>
</evidence>